<dbReference type="Pfam" id="PF00378">
    <property type="entry name" value="ECH_1"/>
    <property type="match status" value="1"/>
</dbReference>
<dbReference type="NCBIfam" id="NF004858">
    <property type="entry name" value="PRK06213.1"/>
    <property type="match status" value="1"/>
</dbReference>
<dbReference type="PANTHER" id="PTHR11941">
    <property type="entry name" value="ENOYL-COA HYDRATASE-RELATED"/>
    <property type="match status" value="1"/>
</dbReference>
<dbReference type="STRING" id="488535.SAMN04487963_0694"/>
<organism evidence="2 3">
    <name type="scientific">Marinobacter zhejiangensis</name>
    <dbReference type="NCBI Taxonomy" id="488535"/>
    <lineage>
        <taxon>Bacteria</taxon>
        <taxon>Pseudomonadati</taxon>
        <taxon>Pseudomonadota</taxon>
        <taxon>Gammaproteobacteria</taxon>
        <taxon>Pseudomonadales</taxon>
        <taxon>Marinobacteraceae</taxon>
        <taxon>Marinobacter</taxon>
    </lineage>
</organism>
<dbReference type="CDD" id="cd06558">
    <property type="entry name" value="crotonase-like"/>
    <property type="match status" value="1"/>
</dbReference>
<evidence type="ECO:0000313" key="2">
    <source>
        <dbReference type="EMBL" id="SFL95098.1"/>
    </source>
</evidence>
<dbReference type="Proteomes" id="UP000198519">
    <property type="component" value="Unassembled WGS sequence"/>
</dbReference>
<name>A0A1I4LVD4_9GAMM</name>
<proteinExistence type="inferred from homology"/>
<dbReference type="InterPro" id="IPR001753">
    <property type="entry name" value="Enoyl-CoA_hydra/iso"/>
</dbReference>
<dbReference type="SUPFAM" id="SSF52096">
    <property type="entry name" value="ClpP/crotonase"/>
    <property type="match status" value="1"/>
</dbReference>
<dbReference type="InterPro" id="IPR029045">
    <property type="entry name" value="ClpP/crotonase-like_dom_sf"/>
</dbReference>
<evidence type="ECO:0000256" key="1">
    <source>
        <dbReference type="ARBA" id="ARBA00005254"/>
    </source>
</evidence>
<dbReference type="PANTHER" id="PTHR11941:SF54">
    <property type="entry name" value="ENOYL-COA HYDRATASE, MITOCHONDRIAL"/>
    <property type="match status" value="1"/>
</dbReference>
<accession>A0A1I4LVD4</accession>
<dbReference type="EMBL" id="FOUE01000001">
    <property type="protein sequence ID" value="SFL95098.1"/>
    <property type="molecule type" value="Genomic_DNA"/>
</dbReference>
<dbReference type="GO" id="GO:0006635">
    <property type="term" value="P:fatty acid beta-oxidation"/>
    <property type="evidence" value="ECO:0007669"/>
    <property type="project" value="TreeGrafter"/>
</dbReference>
<dbReference type="RefSeq" id="WP_092020479.1">
    <property type="nucleotide sequence ID" value="NZ_FOUE01000001.1"/>
</dbReference>
<reference evidence="3" key="1">
    <citation type="submission" date="2016-10" db="EMBL/GenBank/DDBJ databases">
        <authorList>
            <person name="Varghese N."/>
            <person name="Submissions S."/>
        </authorList>
    </citation>
    <scope>NUCLEOTIDE SEQUENCE [LARGE SCALE GENOMIC DNA]</scope>
    <source>
        <strain evidence="3">CGMCC 1.7061</strain>
    </source>
</reference>
<evidence type="ECO:0000313" key="3">
    <source>
        <dbReference type="Proteomes" id="UP000198519"/>
    </source>
</evidence>
<dbReference type="Gene3D" id="3.90.226.10">
    <property type="entry name" value="2-enoyl-CoA Hydratase, Chain A, domain 1"/>
    <property type="match status" value="1"/>
</dbReference>
<dbReference type="GO" id="GO:0003824">
    <property type="term" value="F:catalytic activity"/>
    <property type="evidence" value="ECO:0007669"/>
    <property type="project" value="UniProtKB-ARBA"/>
</dbReference>
<dbReference type="OrthoDB" id="8640486at2"/>
<keyword evidence="3" id="KW-1185">Reference proteome</keyword>
<sequence>MTNKPVNYERKGSVAVITLDDGKSNALSPVMLTALSEALDRAEQEQAVVLLQGREGIFSAGFDLKVLKRGGTDAIAMLRGGFDLALRLMSFPTPVVVACTGHAMAMGAFVLLSSDYRIGVAGDFKVATNEVAIGMTMPKAAVAICQQRLNPAHFTRAVLLAETFTPESAVAAGFLDQVVAPEDVHTAAFEAAEALAKLDMTAHHQSKLRSRGQTLRAMRKASLSDTGDFLWAGAKRYAGKLVSR</sequence>
<gene>
    <name evidence="2" type="ORF">SAMN04487963_0694</name>
</gene>
<dbReference type="AlphaFoldDB" id="A0A1I4LVD4"/>
<protein>
    <submittedName>
        <fullName evidence="2">Enoyl-CoA hydratase</fullName>
    </submittedName>
</protein>
<comment type="similarity">
    <text evidence="1">Belongs to the enoyl-CoA hydratase/isomerase family.</text>
</comment>